<feature type="transmembrane region" description="Helical" evidence="1">
    <location>
        <begin position="314"/>
        <end position="331"/>
    </location>
</feature>
<reference evidence="4 5" key="1">
    <citation type="submission" date="2016-11" db="EMBL/GenBank/DDBJ databases">
        <title>Comparison of Traditional DNA-DNA Hybridization with In Silico Genomic Analysis.</title>
        <authorList>
            <person name="Nicholson A.C."/>
            <person name="Sammons S."/>
            <person name="Humrighouse B.W."/>
            <person name="Graziano J."/>
            <person name="Lasker B."/>
            <person name="Whitney A.M."/>
            <person name="Mcquiston J.R."/>
        </authorList>
    </citation>
    <scope>NUCLEOTIDE SEQUENCE [LARGE SCALE GENOMIC DNA]</scope>
    <source>
        <strain evidence="4 5">H2381</strain>
    </source>
</reference>
<feature type="domain" description="Acyltransferase 3" evidence="2">
    <location>
        <begin position="6"/>
        <end position="328"/>
    </location>
</feature>
<dbReference type="OrthoDB" id="9796461at2"/>
<evidence type="ECO:0000259" key="2">
    <source>
        <dbReference type="Pfam" id="PF01757"/>
    </source>
</evidence>
<proteinExistence type="predicted"/>
<dbReference type="AlphaFoldDB" id="A0A212ARI3"/>
<dbReference type="PANTHER" id="PTHR23028:SF53">
    <property type="entry name" value="ACYL_TRANSF_3 DOMAIN-CONTAINING PROTEIN"/>
    <property type="match status" value="1"/>
</dbReference>
<name>A0A212ARI3_9RHOB</name>
<dbReference type="GO" id="GO:0009103">
    <property type="term" value="P:lipopolysaccharide biosynthetic process"/>
    <property type="evidence" value="ECO:0007669"/>
    <property type="project" value="TreeGrafter"/>
</dbReference>
<accession>A0A212ARI3</accession>
<dbReference type="GO" id="GO:0016747">
    <property type="term" value="F:acyltransferase activity, transferring groups other than amino-acyl groups"/>
    <property type="evidence" value="ECO:0007669"/>
    <property type="project" value="InterPro"/>
</dbReference>
<feature type="transmembrane region" description="Helical" evidence="1">
    <location>
        <begin position="200"/>
        <end position="217"/>
    </location>
</feature>
<dbReference type="InterPro" id="IPR002656">
    <property type="entry name" value="Acyl_transf_3_dom"/>
</dbReference>
<keyword evidence="1" id="KW-0812">Transmembrane</keyword>
<keyword evidence="4" id="KW-0012">Acyltransferase</keyword>
<feature type="transmembrane region" description="Helical" evidence="1">
    <location>
        <begin position="224"/>
        <end position="240"/>
    </location>
</feature>
<dbReference type="Proteomes" id="UP000196640">
    <property type="component" value="Unassembled WGS sequence"/>
</dbReference>
<protein>
    <submittedName>
        <fullName evidence="4">Acyltransferase</fullName>
    </submittedName>
</protein>
<dbReference type="InterPro" id="IPR043968">
    <property type="entry name" value="SGNH"/>
</dbReference>
<dbReference type="STRING" id="366616.CG51_11390"/>
<evidence type="ECO:0000256" key="1">
    <source>
        <dbReference type="SAM" id="Phobius"/>
    </source>
</evidence>
<feature type="transmembrane region" description="Helical" evidence="1">
    <location>
        <begin position="31"/>
        <end position="51"/>
    </location>
</feature>
<dbReference type="RefSeq" id="WP_088233635.1">
    <property type="nucleotide sequence ID" value="NZ_NIPX01000010.1"/>
</dbReference>
<feature type="transmembrane region" description="Helical" evidence="1">
    <location>
        <begin position="7"/>
        <end position="25"/>
    </location>
</feature>
<comment type="caution">
    <text evidence="4">The sequence shown here is derived from an EMBL/GenBank/DDBJ whole genome shotgun (WGS) entry which is preliminary data.</text>
</comment>
<feature type="transmembrane region" description="Helical" evidence="1">
    <location>
        <begin position="96"/>
        <end position="117"/>
    </location>
</feature>
<evidence type="ECO:0000259" key="3">
    <source>
        <dbReference type="Pfam" id="PF19040"/>
    </source>
</evidence>
<feature type="domain" description="SGNH" evidence="3">
    <location>
        <begin position="417"/>
        <end position="624"/>
    </location>
</feature>
<dbReference type="EMBL" id="NIPX01000010">
    <property type="protein sequence ID" value="OWJ84089.1"/>
    <property type="molecule type" value="Genomic_DNA"/>
</dbReference>
<keyword evidence="1" id="KW-0472">Membrane</keyword>
<keyword evidence="1" id="KW-1133">Transmembrane helix</keyword>
<feature type="transmembrane region" description="Helical" evidence="1">
    <location>
        <begin position="160"/>
        <end position="180"/>
    </location>
</feature>
<evidence type="ECO:0000313" key="5">
    <source>
        <dbReference type="Proteomes" id="UP000196640"/>
    </source>
</evidence>
<organism evidence="4 5">
    <name type="scientific">Haematobacter missouriensis</name>
    <dbReference type="NCBI Taxonomy" id="366616"/>
    <lineage>
        <taxon>Bacteria</taxon>
        <taxon>Pseudomonadati</taxon>
        <taxon>Pseudomonadota</taxon>
        <taxon>Alphaproteobacteria</taxon>
        <taxon>Rhodobacterales</taxon>
        <taxon>Paracoccaceae</taxon>
        <taxon>Haematobacter</taxon>
    </lineage>
</organism>
<gene>
    <name evidence="4" type="ORF">CDV52_09395</name>
</gene>
<evidence type="ECO:0000313" key="4">
    <source>
        <dbReference type="EMBL" id="OWJ84089.1"/>
    </source>
</evidence>
<dbReference type="Pfam" id="PF01757">
    <property type="entry name" value="Acyl_transf_3"/>
    <property type="match status" value="1"/>
</dbReference>
<dbReference type="GO" id="GO:0016020">
    <property type="term" value="C:membrane"/>
    <property type="evidence" value="ECO:0007669"/>
    <property type="project" value="TreeGrafter"/>
</dbReference>
<feature type="transmembrane region" description="Helical" evidence="1">
    <location>
        <begin position="72"/>
        <end position="90"/>
    </location>
</feature>
<feature type="transmembrane region" description="Helical" evidence="1">
    <location>
        <begin position="352"/>
        <end position="372"/>
    </location>
</feature>
<sequence>MKYRADIAGLRAVAVLPILLFHAGVNSLPGGFVGVDIFFVISGFLITGIIVRELDQGRFTITEFYRRRVARIVPALVAMLLVTLLAGYVVMLPSELAALGGSAAWASLFLSNVHFYMTADYFGAAAETTPLLHTWSLAVEEQFYIFYPPLMMLLWRWRRVAPRTAVAVVCLLSFAVALLLGQRGGSSLAAAFYLIPSRAWELGLGALVALGAFPVIASPRLRQGLAVLGLLAILVAIRVIHPGALFPAPLALLPCLGAALLIAYGQSGVTAGLLSSWPMRRIGDISYSLYLWHWPVITFYRIETGIHLSRMETVGLVLASFAVAIASYVLIEKPALARLRHGSRLPALRISGFGLALLVGTAALSLVVAPLGQRFRGYPPDTQYIASFIDYRETKDYAQQFRKGICFMGETDAQTFNADCLRLSTDKPNVIVLGDSHAAQYWRAFADRYPAWNVIQATASGCRPLLDARGEKRCTDLMAHVFAMLEAEPRPPVEAVVLAGRWLDSEAPALVRTVAWLKERGLRVLVIGPTVEYDGDFPVLMARAGLGATPAEMLADVEGKRLKAREALDARLAPLLSGTGATYVSVYRMECPAECLLRDQTGEPFHFDYGHLTLGAARQLVGMMPAP</sequence>
<keyword evidence="4" id="KW-0808">Transferase</keyword>
<dbReference type="PANTHER" id="PTHR23028">
    <property type="entry name" value="ACETYLTRANSFERASE"/>
    <property type="match status" value="1"/>
</dbReference>
<dbReference type="Pfam" id="PF19040">
    <property type="entry name" value="SGNH"/>
    <property type="match status" value="1"/>
</dbReference>
<dbReference type="InterPro" id="IPR050879">
    <property type="entry name" value="Acyltransferase_3"/>
</dbReference>